<feature type="compositionally biased region" description="Basic and acidic residues" evidence="3">
    <location>
        <begin position="12"/>
        <end position="28"/>
    </location>
</feature>
<name>A0ABQ3XD21_9ACTN</name>
<evidence type="ECO:0000259" key="4">
    <source>
        <dbReference type="PROSITE" id="PS50977"/>
    </source>
</evidence>
<feature type="domain" description="HTH tetR-type" evidence="4">
    <location>
        <begin position="143"/>
        <end position="202"/>
    </location>
</feature>
<organism evidence="5 6">
    <name type="scientific">Actinoplanes couchii</name>
    <dbReference type="NCBI Taxonomy" id="403638"/>
    <lineage>
        <taxon>Bacteria</taxon>
        <taxon>Bacillati</taxon>
        <taxon>Actinomycetota</taxon>
        <taxon>Actinomycetes</taxon>
        <taxon>Micromonosporales</taxon>
        <taxon>Micromonosporaceae</taxon>
        <taxon>Actinoplanes</taxon>
    </lineage>
</organism>
<evidence type="ECO:0000313" key="6">
    <source>
        <dbReference type="Proteomes" id="UP000612282"/>
    </source>
</evidence>
<dbReference type="SUPFAM" id="SSF48498">
    <property type="entry name" value="Tetracyclin repressor-like, C-terminal domain"/>
    <property type="match status" value="1"/>
</dbReference>
<feature type="compositionally biased region" description="Basic and acidic residues" evidence="3">
    <location>
        <begin position="131"/>
        <end position="145"/>
    </location>
</feature>
<keyword evidence="6" id="KW-1185">Reference proteome</keyword>
<feature type="compositionally biased region" description="Basic and acidic residues" evidence="3">
    <location>
        <begin position="75"/>
        <end position="89"/>
    </location>
</feature>
<feature type="DNA-binding region" description="H-T-H motif" evidence="2">
    <location>
        <begin position="165"/>
        <end position="184"/>
    </location>
</feature>
<proteinExistence type="predicted"/>
<feature type="region of interest" description="Disordered" evidence="3">
    <location>
        <begin position="1"/>
        <end position="145"/>
    </location>
</feature>
<dbReference type="PANTHER" id="PTHR30055">
    <property type="entry name" value="HTH-TYPE TRANSCRIPTIONAL REGULATOR RUTR"/>
    <property type="match status" value="1"/>
</dbReference>
<protein>
    <recommendedName>
        <fullName evidence="4">HTH tetR-type domain-containing protein</fullName>
    </recommendedName>
</protein>
<feature type="compositionally biased region" description="Basic and acidic residues" evidence="3">
    <location>
        <begin position="54"/>
        <end position="67"/>
    </location>
</feature>
<evidence type="ECO:0000256" key="1">
    <source>
        <dbReference type="ARBA" id="ARBA00023125"/>
    </source>
</evidence>
<reference evidence="5 6" key="1">
    <citation type="submission" date="2021-01" db="EMBL/GenBank/DDBJ databases">
        <title>Whole genome shotgun sequence of Actinoplanes couchii NBRC 106145.</title>
        <authorList>
            <person name="Komaki H."/>
            <person name="Tamura T."/>
        </authorList>
    </citation>
    <scope>NUCLEOTIDE SEQUENCE [LARGE SCALE GENOMIC DNA]</scope>
    <source>
        <strain evidence="5 6">NBRC 106145</strain>
    </source>
</reference>
<dbReference type="EMBL" id="BOMG01000057">
    <property type="protein sequence ID" value="GID56409.1"/>
    <property type="molecule type" value="Genomic_DNA"/>
</dbReference>
<dbReference type="InterPro" id="IPR009057">
    <property type="entry name" value="Homeodomain-like_sf"/>
</dbReference>
<sequence length="399" mass="41875">MSSVTPPVKPVRPCDGRKATTRAGDEGKTAVPTNSERETVVTASGGRETAVRASGDRETAVPADSERQTTVPTSSKRETAVTASGDRETGTGTNSGTGQFVDGRETAARPRAARSGDGRRVAARAATGRSGDGRRGRWDGHREQRRGELTAAAVAAIRQHGPDVGMETIAAHAGVSKPVLYRYFADKSELWLAVGQVAGQMVLDDMIPAVAAVREDRAVVAAAIDIYLTRIESDLHLYRFVVHQPDVTRGRDVVADVMDTVASGLARIFGDRLRARGLDSGAALPWAYGVVGYVQAVGDWWLRQQQPISRDALTDYLTTFLWSGIAGMRQAADIPGGLAAARDTPGGPAAARDTPGGPAAARDVPGSLAAMRDISSGTMGVPATLGDLPRSESAGVRDI</sequence>
<feature type="compositionally biased region" description="Basic and acidic residues" evidence="3">
    <location>
        <begin position="102"/>
        <end position="120"/>
    </location>
</feature>
<comment type="caution">
    <text evidence="5">The sequence shown here is derived from an EMBL/GenBank/DDBJ whole genome shotgun (WGS) entry which is preliminary data.</text>
</comment>
<dbReference type="InterPro" id="IPR045823">
    <property type="entry name" value="TetR_C_32"/>
</dbReference>
<dbReference type="PROSITE" id="PS50977">
    <property type="entry name" value="HTH_TETR_2"/>
    <property type="match status" value="1"/>
</dbReference>
<feature type="region of interest" description="Disordered" evidence="3">
    <location>
        <begin position="340"/>
        <end position="399"/>
    </location>
</feature>
<evidence type="ECO:0000313" key="5">
    <source>
        <dbReference type="EMBL" id="GID56409.1"/>
    </source>
</evidence>
<dbReference type="SUPFAM" id="SSF46689">
    <property type="entry name" value="Homeodomain-like"/>
    <property type="match status" value="1"/>
</dbReference>
<dbReference type="Gene3D" id="1.10.357.10">
    <property type="entry name" value="Tetracycline Repressor, domain 2"/>
    <property type="match status" value="1"/>
</dbReference>
<dbReference type="PANTHER" id="PTHR30055:SF160">
    <property type="entry name" value="TRANSCRIPTIONAL REGULATORY PROTEIN (PROBABLY ASNC-FAMILY)-RELATED"/>
    <property type="match status" value="1"/>
</dbReference>
<dbReference type="Proteomes" id="UP000612282">
    <property type="component" value="Unassembled WGS sequence"/>
</dbReference>
<dbReference type="InterPro" id="IPR001647">
    <property type="entry name" value="HTH_TetR"/>
</dbReference>
<gene>
    <name evidence="5" type="ORF">Aco03nite_048130</name>
</gene>
<dbReference type="RefSeq" id="WP_239145379.1">
    <property type="nucleotide sequence ID" value="NZ_BAAAQE010000034.1"/>
</dbReference>
<dbReference type="Pfam" id="PF00440">
    <property type="entry name" value="TetR_N"/>
    <property type="match status" value="1"/>
</dbReference>
<evidence type="ECO:0000256" key="3">
    <source>
        <dbReference type="SAM" id="MobiDB-lite"/>
    </source>
</evidence>
<accession>A0ABQ3XD21</accession>
<evidence type="ECO:0000256" key="2">
    <source>
        <dbReference type="PROSITE-ProRule" id="PRU00335"/>
    </source>
</evidence>
<keyword evidence="1 2" id="KW-0238">DNA-binding</keyword>
<dbReference type="InterPro" id="IPR036271">
    <property type="entry name" value="Tet_transcr_reg_TetR-rel_C_sf"/>
</dbReference>
<dbReference type="Pfam" id="PF19344">
    <property type="entry name" value="TetR_C_32"/>
    <property type="match status" value="1"/>
</dbReference>
<dbReference type="InterPro" id="IPR050109">
    <property type="entry name" value="HTH-type_TetR-like_transc_reg"/>
</dbReference>